<evidence type="ECO:0000313" key="3">
    <source>
        <dbReference type="Proteomes" id="UP001201262"/>
    </source>
</evidence>
<dbReference type="EMBL" id="JAJTJA010000009">
    <property type="protein sequence ID" value="KAH8693934.1"/>
    <property type="molecule type" value="Genomic_DNA"/>
</dbReference>
<comment type="similarity">
    <text evidence="1">Belongs to the lcsJ thioesterase family.</text>
</comment>
<keyword evidence="3" id="KW-1185">Reference proteome</keyword>
<reference evidence="2" key="1">
    <citation type="submission" date="2021-12" db="EMBL/GenBank/DDBJ databases">
        <title>Convergent genome expansion in fungi linked to evolution of root-endophyte symbiosis.</title>
        <authorList>
            <consortium name="DOE Joint Genome Institute"/>
            <person name="Ke Y.-H."/>
            <person name="Bonito G."/>
            <person name="Liao H.-L."/>
            <person name="Looney B."/>
            <person name="Rojas-Flechas A."/>
            <person name="Nash J."/>
            <person name="Hameed K."/>
            <person name="Schadt C."/>
            <person name="Martin F."/>
            <person name="Crous P.W."/>
            <person name="Miettinen O."/>
            <person name="Magnuson J.K."/>
            <person name="Labbe J."/>
            <person name="Jacobson D."/>
            <person name="Doktycz M.J."/>
            <person name="Veneault-Fourrey C."/>
            <person name="Kuo A."/>
            <person name="Mondo S."/>
            <person name="Calhoun S."/>
            <person name="Riley R."/>
            <person name="Ohm R."/>
            <person name="LaButti K."/>
            <person name="Andreopoulos B."/>
            <person name="Pangilinan J."/>
            <person name="Nolan M."/>
            <person name="Tritt A."/>
            <person name="Clum A."/>
            <person name="Lipzen A."/>
            <person name="Daum C."/>
            <person name="Barry K."/>
            <person name="Grigoriev I.V."/>
            <person name="Vilgalys R."/>
        </authorList>
    </citation>
    <scope>NUCLEOTIDE SEQUENCE</scope>
    <source>
        <strain evidence="2">PMI_201</strain>
    </source>
</reference>
<dbReference type="RefSeq" id="XP_046069604.1">
    <property type="nucleotide sequence ID" value="XM_046216744.1"/>
</dbReference>
<gene>
    <name evidence="2" type="ORF">BGW36DRAFT_384000</name>
</gene>
<dbReference type="InterPro" id="IPR051490">
    <property type="entry name" value="THEM6_lcsJ_thioesterase"/>
</dbReference>
<accession>A0AAD4KLF1</accession>
<dbReference type="InterPro" id="IPR029069">
    <property type="entry name" value="HotDog_dom_sf"/>
</dbReference>
<dbReference type="PANTHER" id="PTHR12475">
    <property type="match status" value="1"/>
</dbReference>
<name>A0AAD4KLF1_9EURO</name>
<organism evidence="2 3">
    <name type="scientific">Talaromyces proteolyticus</name>
    <dbReference type="NCBI Taxonomy" id="1131652"/>
    <lineage>
        <taxon>Eukaryota</taxon>
        <taxon>Fungi</taxon>
        <taxon>Dikarya</taxon>
        <taxon>Ascomycota</taxon>
        <taxon>Pezizomycotina</taxon>
        <taxon>Eurotiomycetes</taxon>
        <taxon>Eurotiomycetidae</taxon>
        <taxon>Eurotiales</taxon>
        <taxon>Trichocomaceae</taxon>
        <taxon>Talaromyces</taxon>
        <taxon>Talaromyces sect. Bacilispori</taxon>
    </lineage>
</organism>
<dbReference type="GeneID" id="70247031"/>
<evidence type="ECO:0000313" key="2">
    <source>
        <dbReference type="EMBL" id="KAH8693934.1"/>
    </source>
</evidence>
<evidence type="ECO:0000256" key="1">
    <source>
        <dbReference type="ARBA" id="ARBA00038476"/>
    </source>
</evidence>
<sequence length="299" mass="33351">MSELALSNWLPVDIDTLIQTAKDAVPESITVNGVLVGAGLLFLLLNVKGLPGAWHARLFKGLFTHVVVGRSKTLSPMLDASTGHPRLFSYLITFCSTPLLDCDYNLHKSNSTFFSDVDINRTQLMCSLFKHVISKSWLISKRNKPLLMALGGTSCIFKREIKPLQKFEIWSRVLAWDEKWVYVVSYFVRAGTKKKSKKSVSENGKAAEQPDDNGVLASCIARYVFKDGRITVKPKLALQDCGLIPEESDENNSGPWSKADFEKERVEAIKVAKKFTELEVLPQVFDAADATIMGSYKDL</sequence>
<dbReference type="AlphaFoldDB" id="A0AAD4KLF1"/>
<proteinExistence type="inferred from homology"/>
<evidence type="ECO:0008006" key="4">
    <source>
        <dbReference type="Google" id="ProtNLM"/>
    </source>
</evidence>
<dbReference type="SUPFAM" id="SSF54637">
    <property type="entry name" value="Thioesterase/thiol ester dehydrase-isomerase"/>
    <property type="match status" value="1"/>
</dbReference>
<protein>
    <recommendedName>
        <fullName evidence="4">Capsule polysaccharide biosynthesis protein</fullName>
    </recommendedName>
</protein>
<dbReference type="Proteomes" id="UP001201262">
    <property type="component" value="Unassembled WGS sequence"/>
</dbReference>
<comment type="caution">
    <text evidence="2">The sequence shown here is derived from an EMBL/GenBank/DDBJ whole genome shotgun (WGS) entry which is preliminary data.</text>
</comment>
<dbReference type="CDD" id="cd00586">
    <property type="entry name" value="4HBT"/>
    <property type="match status" value="1"/>
</dbReference>
<dbReference type="PANTHER" id="PTHR12475:SF4">
    <property type="entry name" value="PROTEIN THEM6"/>
    <property type="match status" value="1"/>
</dbReference>
<dbReference type="Pfam" id="PF13279">
    <property type="entry name" value="4HBT_2"/>
    <property type="match status" value="1"/>
</dbReference>